<protein>
    <submittedName>
        <fullName evidence="1">Bifunctional endoribonuclease/protein kinase ire1</fullName>
        <ecNumber evidence="1">2.7.11.1</ecNumber>
    </submittedName>
</protein>
<organism evidence="1 2">
    <name type="scientific">Linderina macrospora</name>
    <dbReference type="NCBI Taxonomy" id="4868"/>
    <lineage>
        <taxon>Eukaryota</taxon>
        <taxon>Fungi</taxon>
        <taxon>Fungi incertae sedis</taxon>
        <taxon>Zoopagomycota</taxon>
        <taxon>Kickxellomycotina</taxon>
        <taxon>Kickxellomycetes</taxon>
        <taxon>Kickxellales</taxon>
        <taxon>Kickxellaceae</taxon>
        <taxon>Linderina</taxon>
    </lineage>
</organism>
<keyword evidence="2" id="KW-1185">Reference proteome</keyword>
<proteinExistence type="predicted"/>
<accession>A0ACC1J581</accession>
<gene>
    <name evidence="1" type="primary">IRE1_1</name>
    <name evidence="1" type="ORF">FBU59_004586</name>
</gene>
<keyword evidence="1" id="KW-0418">Kinase</keyword>
<evidence type="ECO:0000313" key="1">
    <source>
        <dbReference type="EMBL" id="KAJ1937990.1"/>
    </source>
</evidence>
<dbReference type="Proteomes" id="UP001150603">
    <property type="component" value="Unassembled WGS sequence"/>
</dbReference>
<dbReference type="EMBL" id="JANBPW010003328">
    <property type="protein sequence ID" value="KAJ1937990.1"/>
    <property type="molecule type" value="Genomic_DNA"/>
</dbReference>
<comment type="caution">
    <text evidence="1">The sequence shown here is derived from an EMBL/GenBank/DDBJ whole genome shotgun (WGS) entry which is preliminary data.</text>
</comment>
<reference evidence="1" key="1">
    <citation type="submission" date="2022-07" db="EMBL/GenBank/DDBJ databases">
        <title>Phylogenomic reconstructions and comparative analyses of Kickxellomycotina fungi.</title>
        <authorList>
            <person name="Reynolds N.K."/>
            <person name="Stajich J.E."/>
            <person name="Barry K."/>
            <person name="Grigoriev I.V."/>
            <person name="Crous P."/>
            <person name="Smith M.E."/>
        </authorList>
    </citation>
    <scope>NUCLEOTIDE SEQUENCE</scope>
    <source>
        <strain evidence="1">NRRL 5244</strain>
    </source>
</reference>
<sequence length="563" mass="62293">GDGDGEFDAGDDGDDEEEEWLLEQGIDWRSDPQVLERQRQQRREWLARQRKKARSRRHGSRYPEPSADSDGSESEDVLEVLYIAEPAGSGMLFLYDSENGLQRLPLTIQTLVDQSPVQSNGVLYTGNKDSNFASIDLLTGKLIGMYGDEHRSKKPRAQIQILLGERINRVRIYPVTGNGGFYNRAPQHELYHRFVNTPSIDPAVDAILTEIGDAVEASYSAGGTRHSGADDEDEDVVFQPQPHGPTKFVMTHDGGLVMVEAATGIPLWAQEFDAPVVSMFDVFSIASPDSDGDSDSVNYVARKRNLNPSAQQNRYLRWKRLYEVDDEFDSGRGGGRPGFGSSRSKSQQSKWRTGSAGGNILAESFWDRSATSHVHVAYVGRLQDTLYTLTTDEFPLVDHQTLTSSLLLALAQAKRNQHRYPAFQSPEWWDRWSFLTHDATVLRVLQDARAWWMRPVTPAETSSSSAAAESAIAANGAVADPHVGELMELVAKHFDSGEAPDAASYVVPQDRQVCLVGRCNVNGIIGVHPFRPYPAQLAHIGGSGAPTFNPYLLDPGAYDEDEQ</sequence>
<dbReference type="EC" id="2.7.11.1" evidence="1"/>
<evidence type="ECO:0000313" key="2">
    <source>
        <dbReference type="Proteomes" id="UP001150603"/>
    </source>
</evidence>
<name>A0ACC1J581_9FUNG</name>
<feature type="non-terminal residue" evidence="1">
    <location>
        <position position="563"/>
    </location>
</feature>
<feature type="non-terminal residue" evidence="1">
    <location>
        <position position="1"/>
    </location>
</feature>
<keyword evidence="1" id="KW-0808">Transferase</keyword>